<comment type="caution">
    <text evidence="1">The sequence shown here is derived from an EMBL/GenBank/DDBJ whole genome shotgun (WGS) entry which is preliminary data.</text>
</comment>
<protein>
    <submittedName>
        <fullName evidence="1">Uncharacterized protein</fullName>
    </submittedName>
</protein>
<dbReference type="AlphaFoldDB" id="A0AAD7MPB6"/>
<organism evidence="1 2">
    <name type="scientific">Mycena maculata</name>
    <dbReference type="NCBI Taxonomy" id="230809"/>
    <lineage>
        <taxon>Eukaryota</taxon>
        <taxon>Fungi</taxon>
        <taxon>Dikarya</taxon>
        <taxon>Basidiomycota</taxon>
        <taxon>Agaricomycotina</taxon>
        <taxon>Agaricomycetes</taxon>
        <taxon>Agaricomycetidae</taxon>
        <taxon>Agaricales</taxon>
        <taxon>Marasmiineae</taxon>
        <taxon>Mycenaceae</taxon>
        <taxon>Mycena</taxon>
    </lineage>
</organism>
<sequence length="280" mass="31204">MTVVQPSSNEICTGLKTWKNQSTDYKVGPRGLAIGCGMFVLVGFTRSKEGLNFGLEDPRSIEGNWGWANSQKLSRPFPSGPWNPSGVADFTTGTLALSRVCFTEIEAKTPVQYQYLHVGQSVDSKVVRVPRDALNVNISSYIIRVEWMRILWAKSWIASCPSLIRNSPPSSQAITMTSKRCQMDASSAAMLYLSSLTLRFRSAGTCAGPIRRGDGVRHFQFARRQSGSSWCAPAKTYTSTSFISLRQSAYASLRSKGDRRTRFYLAPCTPRFSERLDRLR</sequence>
<keyword evidence="2" id="KW-1185">Reference proteome</keyword>
<reference evidence="1" key="1">
    <citation type="submission" date="2023-03" db="EMBL/GenBank/DDBJ databases">
        <title>Massive genome expansion in bonnet fungi (Mycena s.s.) driven by repeated elements and novel gene families across ecological guilds.</title>
        <authorList>
            <consortium name="Lawrence Berkeley National Laboratory"/>
            <person name="Harder C.B."/>
            <person name="Miyauchi S."/>
            <person name="Viragh M."/>
            <person name="Kuo A."/>
            <person name="Thoen E."/>
            <person name="Andreopoulos B."/>
            <person name="Lu D."/>
            <person name="Skrede I."/>
            <person name="Drula E."/>
            <person name="Henrissat B."/>
            <person name="Morin E."/>
            <person name="Kohler A."/>
            <person name="Barry K."/>
            <person name="LaButti K."/>
            <person name="Morin E."/>
            <person name="Salamov A."/>
            <person name="Lipzen A."/>
            <person name="Mereny Z."/>
            <person name="Hegedus B."/>
            <person name="Baldrian P."/>
            <person name="Stursova M."/>
            <person name="Weitz H."/>
            <person name="Taylor A."/>
            <person name="Grigoriev I.V."/>
            <person name="Nagy L.G."/>
            <person name="Martin F."/>
            <person name="Kauserud H."/>
        </authorList>
    </citation>
    <scope>NUCLEOTIDE SEQUENCE</scope>
    <source>
        <strain evidence="1">CBHHK188m</strain>
    </source>
</reference>
<name>A0AAD7MPB6_9AGAR</name>
<evidence type="ECO:0000313" key="2">
    <source>
        <dbReference type="Proteomes" id="UP001215280"/>
    </source>
</evidence>
<gene>
    <name evidence="1" type="ORF">DFH07DRAFT_235999</name>
</gene>
<dbReference type="EMBL" id="JARJLG010000217">
    <property type="protein sequence ID" value="KAJ7726694.1"/>
    <property type="molecule type" value="Genomic_DNA"/>
</dbReference>
<dbReference type="Proteomes" id="UP001215280">
    <property type="component" value="Unassembled WGS sequence"/>
</dbReference>
<evidence type="ECO:0000313" key="1">
    <source>
        <dbReference type="EMBL" id="KAJ7726694.1"/>
    </source>
</evidence>
<accession>A0AAD7MPB6</accession>
<proteinExistence type="predicted"/>